<gene>
    <name evidence="1" type="ORF">Airi01_079690</name>
</gene>
<organism evidence="1 2">
    <name type="scientific">Actinoallomurus iriomotensis</name>
    <dbReference type="NCBI Taxonomy" id="478107"/>
    <lineage>
        <taxon>Bacteria</taxon>
        <taxon>Bacillati</taxon>
        <taxon>Actinomycetota</taxon>
        <taxon>Actinomycetes</taxon>
        <taxon>Streptosporangiales</taxon>
        <taxon>Thermomonosporaceae</taxon>
        <taxon>Actinoallomurus</taxon>
    </lineage>
</organism>
<dbReference type="InterPro" id="IPR029787">
    <property type="entry name" value="Nucleotide_cyclase"/>
</dbReference>
<proteinExistence type="predicted"/>
<protein>
    <recommendedName>
        <fullName evidence="3">Guanylate cyclase domain-containing protein</fullName>
    </recommendedName>
</protein>
<accession>A0A9W6VUM1</accession>
<reference evidence="1" key="1">
    <citation type="submission" date="2023-03" db="EMBL/GenBank/DDBJ databases">
        <title>Actinoallomurus iriomotensis NBRC 103681.</title>
        <authorList>
            <person name="Ichikawa N."/>
            <person name="Sato H."/>
            <person name="Tonouchi N."/>
        </authorList>
    </citation>
    <scope>NUCLEOTIDE SEQUENCE</scope>
    <source>
        <strain evidence="1">NBRC 103681</strain>
    </source>
</reference>
<dbReference type="AlphaFoldDB" id="A0A9W6VUM1"/>
<comment type="caution">
    <text evidence="1">The sequence shown here is derived from an EMBL/GenBank/DDBJ whole genome shotgun (WGS) entry which is preliminary data.</text>
</comment>
<dbReference type="Proteomes" id="UP001165135">
    <property type="component" value="Unassembled WGS sequence"/>
</dbReference>
<evidence type="ECO:0000313" key="2">
    <source>
        <dbReference type="Proteomes" id="UP001165135"/>
    </source>
</evidence>
<dbReference type="Gene3D" id="3.30.70.1230">
    <property type="entry name" value="Nucleotide cyclase"/>
    <property type="match status" value="1"/>
</dbReference>
<dbReference type="EMBL" id="BSTJ01000012">
    <property type="protein sequence ID" value="GLY79702.1"/>
    <property type="molecule type" value="Genomic_DNA"/>
</dbReference>
<evidence type="ECO:0008006" key="3">
    <source>
        <dbReference type="Google" id="ProtNLM"/>
    </source>
</evidence>
<dbReference type="SUPFAM" id="SSF55073">
    <property type="entry name" value="Nucleotide cyclase"/>
    <property type="match status" value="1"/>
</dbReference>
<name>A0A9W6VUM1_9ACTN</name>
<sequence>MIHELLAEQSIQRRPRHRGIVAVDIEDSTRRTDPSKAQLRQSMYDLFERSLNAGGITASRRDPLVDRGDSVLALAHPVDFVPKTALLDTVVPTLGMLLTEHNRRHPAQRFRLRMVVHAGEVTFDDRGCFGEALDVAFRLLDAGQVKRILRNTDAPMVLVVSDDVHRSVVRHGYDGIDPKAFSRLLLPRTSNLVRSAWVRVIGASQGLPEWPGGPVARMEDYRRRA</sequence>
<evidence type="ECO:0000313" key="1">
    <source>
        <dbReference type="EMBL" id="GLY79702.1"/>
    </source>
</evidence>